<dbReference type="PROSITE" id="PS50011">
    <property type="entry name" value="PROTEIN_KINASE_DOM"/>
    <property type="match status" value="1"/>
</dbReference>
<evidence type="ECO:0000313" key="10">
    <source>
        <dbReference type="Proteomes" id="UP001230188"/>
    </source>
</evidence>
<evidence type="ECO:0000256" key="1">
    <source>
        <dbReference type="ARBA" id="ARBA00022737"/>
    </source>
</evidence>
<feature type="repeat" description="ANK" evidence="5">
    <location>
        <begin position="1477"/>
        <end position="1509"/>
    </location>
</feature>
<sequence length="1776" mass="191534">MPGTKIRVVVPPGYGPGSMMHVENPMDGSRFCVVVPPNGGPGMALDVSPPPQTANKASKRKQASRKPIVPPRPQTVAPPPEAPVGSSRRLLHLKQGQPPPTQPPPVAEQEGAPVQRLKECREARPPRTERPRADSNLAHVSVCVIAGVIEVASTSLPFGDAVRVLVAKFVETACLCRENDAMLEEVGRRVERVGSIVDDLVEHNAPCAKNSKSFQALVDTLIKLVELAAAWEQKTLARRMWKAREYKEKFTFALKEMSNCVDELTLAVSVEARFDAAELRSHLDSRLSGVETWMASQSYELRQLQFTTRTLVDRIDEMTKSRGSPDEMKRLVRDLSTQTGANAGDVLRELQETLSNDLLDRAPVLFGSVLRDAGLTAEEVRDDRRRLVAISAEVGELKAGIAKFLDAKMLDDKNLADVMEDVAAIKKAVSKENSAEVRDRLSGLESRLDVDKQEILRELYKTKEALGASDDKFSRAFGADVASIKDGISRTHDAVMSLREEIKGMVVKLLDKTAGSSRTLDESIRQLDRASVSQTFGYIKRLSGSQGGSVPYGKFELAFSVEFRVQVFSSYSVLAPFVSVSALFLDGAPLGLEQKRALREAVDIDGDAEISVAEYTVFFQRWLASGTDAVKQLIGLDDKEKAEEPSSDRASIMSSSIRRLSSGQLADIVLVGDDGKYSQTVLEEGLTGEDVAREGVDQFLEHLGVTSTLHSKRIKARLSSGSSRSDHSTQHSTQPRQSGLSSQRGDFSSGARTQEIPRTASPLSMTTPDSFETLLPKLGLVGSIWACSPAEVSGWLDIHGLGGAKVALSGASGFDLLVRWPEARFDAALKTLPCELQGRVREAFEREGRTFYNLALRHMEESPMTRLCDTTWKGILGCGSFGQVHRVYDRTAHKDYAVKLQALNEPTRQRLGVNFAARSLDEACRELVALRGIESKHVVRVFEYGTVGADVVWALFEYCEGGDLKDRLERGWPSIIDSYRWTTDALRGVADIHAQGLSHRDIKTANCFLTKKLDCEAVCKLGDFGLAREATEKMSSIVGTKHNMAPELLQGLKYDTKADVWSLLVVAYELLARKPLLWSGKNEAELCDTVPPPETREGRLLRAWIKFDPTERPSATQLLDLVEIIQADHDKKLAHTESVSKEPPPLPPRPGIPPRPDVSPPSSLGCGPVKAATRTPPLATSTPLEAACRDGRLEDMVHHLETLGEHTAIAVSSALAASCGSGQCEAVCLLIERYGARADTACVMEACCNGQASVVAVLLQHGVSPAAWMSGTWSPYHTACFQGHTDCAVLLLAYGTDHYHTTQDGETGLFLAVSQRHCATIRELLDAHAALVKPPGTPNVVNYARLTDGFAPLHVAAVNDDAESVRMLLQHGANAAQADARGSAPCHIAARLGKIEAVRALAASSLELRDASGATPLGACCKAGRVNCAEALLACGAETDCAAEDGSTPLHFAVKNLDLARLLVAQYGADCQLTTNNGETALIKAAAAGAVDVAQLLMKHNARVDHRSPRTGETALMLASRNGHTELAHFLITAGANVNLASHQGETPLFAAASGGSVATLLLLLDHRAKLDQVTVDGRSVLWIAAKNGQLAAAEYLLQQGAPVATPDSSGLMPIHVACESESIDVIRLLIKHKTPINATTNEGVAPLAIAAERHTSIAVVRLLIDSGASVQQVDSKGLSPLYCAAREGHADIARLLLDRGADANRAANDGKAPIHAAAMRGHVQVARVLLDRGANVNAKYHGQTALTIASKYKNNGLIGLLKEYGAKKGKRFGII</sequence>
<dbReference type="SMART" id="SM00220">
    <property type="entry name" value="S_TKc"/>
    <property type="match status" value="1"/>
</dbReference>
<dbReference type="InterPro" id="IPR011009">
    <property type="entry name" value="Kinase-like_dom_sf"/>
</dbReference>
<keyword evidence="1" id="KW-0677">Repeat</keyword>
<feature type="repeat" description="ANK" evidence="5">
    <location>
        <begin position="1677"/>
        <end position="1709"/>
    </location>
</feature>
<dbReference type="InterPro" id="IPR059179">
    <property type="entry name" value="MLKL-like_MCAfunc"/>
</dbReference>
<dbReference type="GO" id="GO:0007166">
    <property type="term" value="P:cell surface receptor signaling pathway"/>
    <property type="evidence" value="ECO:0007669"/>
    <property type="project" value="InterPro"/>
</dbReference>
<feature type="repeat" description="ANK" evidence="5">
    <location>
        <begin position="1710"/>
        <end position="1742"/>
    </location>
</feature>
<dbReference type="InterPro" id="IPR002110">
    <property type="entry name" value="Ankyrin_rpt"/>
</dbReference>
<reference evidence="9" key="1">
    <citation type="submission" date="2023-01" db="EMBL/GenBank/DDBJ databases">
        <title>Metagenome sequencing of chrysophaentin producing Chrysophaeum taylorii.</title>
        <authorList>
            <person name="Davison J."/>
            <person name="Bewley C."/>
        </authorList>
    </citation>
    <scope>NUCLEOTIDE SEQUENCE</scope>
    <source>
        <strain evidence="9">NIES-1699</strain>
    </source>
</reference>
<name>A0AAD7XT54_9STRA</name>
<dbReference type="InterPro" id="IPR036770">
    <property type="entry name" value="Ankyrin_rpt-contain_sf"/>
</dbReference>
<feature type="compositionally biased region" description="Pro residues" evidence="7">
    <location>
        <begin position="97"/>
        <end position="106"/>
    </location>
</feature>
<dbReference type="InterPro" id="IPR036537">
    <property type="entry name" value="Adaptor_Cbl_N_dom_sf"/>
</dbReference>
<dbReference type="PRINTS" id="PR01415">
    <property type="entry name" value="ANKYRIN"/>
</dbReference>
<feature type="compositionally biased region" description="Polar residues" evidence="7">
    <location>
        <begin position="735"/>
        <end position="752"/>
    </location>
</feature>
<evidence type="ECO:0000313" key="9">
    <source>
        <dbReference type="EMBL" id="KAJ8611272.1"/>
    </source>
</evidence>
<comment type="caution">
    <text evidence="9">The sequence shown here is derived from an EMBL/GenBank/DDBJ whole genome shotgun (WGS) entry which is preliminary data.</text>
</comment>
<evidence type="ECO:0000256" key="3">
    <source>
        <dbReference type="ARBA" id="ARBA00022840"/>
    </source>
</evidence>
<evidence type="ECO:0000256" key="2">
    <source>
        <dbReference type="ARBA" id="ARBA00022741"/>
    </source>
</evidence>
<feature type="compositionally biased region" description="Pro residues" evidence="7">
    <location>
        <begin position="1142"/>
        <end position="1159"/>
    </location>
</feature>
<dbReference type="SMART" id="SM00248">
    <property type="entry name" value="ANK"/>
    <property type="match status" value="16"/>
</dbReference>
<organism evidence="9 10">
    <name type="scientific">Chrysophaeum taylorii</name>
    <dbReference type="NCBI Taxonomy" id="2483200"/>
    <lineage>
        <taxon>Eukaryota</taxon>
        <taxon>Sar</taxon>
        <taxon>Stramenopiles</taxon>
        <taxon>Ochrophyta</taxon>
        <taxon>Pelagophyceae</taxon>
        <taxon>Pelagomonadales</taxon>
        <taxon>Pelagomonadaceae</taxon>
        <taxon>Chrysophaeum</taxon>
    </lineage>
</organism>
<dbReference type="Gene3D" id="1.10.510.10">
    <property type="entry name" value="Transferase(Phosphotransferase) domain 1"/>
    <property type="match status" value="1"/>
</dbReference>
<dbReference type="InterPro" id="IPR051631">
    <property type="entry name" value="Ankyrin-KH/SAM_domain"/>
</dbReference>
<feature type="repeat" description="ANK" evidence="5">
    <location>
        <begin position="1643"/>
        <end position="1676"/>
    </location>
</feature>
<dbReference type="Gene3D" id="1.25.40.20">
    <property type="entry name" value="Ankyrin repeat-containing domain"/>
    <property type="match status" value="5"/>
</dbReference>
<feature type="region of interest" description="Disordered" evidence="7">
    <location>
        <begin position="716"/>
        <end position="768"/>
    </location>
</feature>
<dbReference type="PANTHER" id="PTHR23206">
    <property type="entry name" value="MASK PROTEIN"/>
    <property type="match status" value="1"/>
</dbReference>
<dbReference type="Pfam" id="PF00023">
    <property type="entry name" value="Ank"/>
    <property type="match status" value="2"/>
</dbReference>
<feature type="repeat" description="ANK" evidence="5">
    <location>
        <begin position="1348"/>
        <end position="1380"/>
    </location>
</feature>
<feature type="repeat" description="ANK" evidence="5">
    <location>
        <begin position="1511"/>
        <end position="1543"/>
    </location>
</feature>
<keyword evidence="2 6" id="KW-0547">Nucleotide-binding</keyword>
<feature type="region of interest" description="Disordered" evidence="7">
    <location>
        <begin position="35"/>
        <end position="133"/>
    </location>
</feature>
<dbReference type="EMBL" id="JAQMWT010000078">
    <property type="protein sequence ID" value="KAJ8611272.1"/>
    <property type="molecule type" value="Genomic_DNA"/>
</dbReference>
<dbReference type="Proteomes" id="UP001230188">
    <property type="component" value="Unassembled WGS sequence"/>
</dbReference>
<dbReference type="CDD" id="cd21037">
    <property type="entry name" value="MLKL_NTD"/>
    <property type="match status" value="1"/>
</dbReference>
<keyword evidence="10" id="KW-1185">Reference proteome</keyword>
<accession>A0AAD7XT54</accession>
<evidence type="ECO:0000256" key="7">
    <source>
        <dbReference type="SAM" id="MobiDB-lite"/>
    </source>
</evidence>
<feature type="region of interest" description="Disordered" evidence="7">
    <location>
        <begin position="1135"/>
        <end position="1177"/>
    </location>
</feature>
<dbReference type="PROSITE" id="PS50297">
    <property type="entry name" value="ANK_REP_REGION"/>
    <property type="match status" value="8"/>
</dbReference>
<evidence type="ECO:0000259" key="8">
    <source>
        <dbReference type="PROSITE" id="PS50011"/>
    </source>
</evidence>
<dbReference type="InterPro" id="IPR017441">
    <property type="entry name" value="Protein_kinase_ATP_BS"/>
</dbReference>
<dbReference type="Gene3D" id="1.20.930.20">
    <property type="entry name" value="Adaptor protein Cbl, N-terminal domain"/>
    <property type="match status" value="1"/>
</dbReference>
<feature type="domain" description="Protein kinase" evidence="8">
    <location>
        <begin position="870"/>
        <end position="1125"/>
    </location>
</feature>
<feature type="compositionally biased region" description="Pro residues" evidence="7">
    <location>
        <begin position="68"/>
        <end position="82"/>
    </location>
</feature>
<dbReference type="Pfam" id="PF00069">
    <property type="entry name" value="Pkinase"/>
    <property type="match status" value="1"/>
</dbReference>
<dbReference type="PROSITE" id="PS50088">
    <property type="entry name" value="ANK_REPEAT"/>
    <property type="match status" value="9"/>
</dbReference>
<dbReference type="PROSITE" id="PS00107">
    <property type="entry name" value="PROTEIN_KINASE_ATP"/>
    <property type="match status" value="1"/>
</dbReference>
<gene>
    <name evidence="9" type="ORF">CTAYLR_004136</name>
</gene>
<dbReference type="InterPro" id="IPR008271">
    <property type="entry name" value="Ser/Thr_kinase_AS"/>
</dbReference>
<evidence type="ECO:0000256" key="5">
    <source>
        <dbReference type="PROSITE-ProRule" id="PRU00023"/>
    </source>
</evidence>
<protein>
    <recommendedName>
        <fullName evidence="8">Protein kinase domain-containing protein</fullName>
    </recommendedName>
</protein>
<feature type="repeat" description="ANK" evidence="5">
    <location>
        <begin position="1577"/>
        <end position="1609"/>
    </location>
</feature>
<keyword evidence="3 6" id="KW-0067">ATP-binding</keyword>
<evidence type="ECO:0000256" key="6">
    <source>
        <dbReference type="PROSITE-ProRule" id="PRU10141"/>
    </source>
</evidence>
<dbReference type="SUPFAM" id="SSF48403">
    <property type="entry name" value="Ankyrin repeat"/>
    <property type="match status" value="2"/>
</dbReference>
<dbReference type="PANTHER" id="PTHR23206:SF7">
    <property type="entry name" value="PROTEIN KINASE DOMAIN-CONTAINING PROTEIN"/>
    <property type="match status" value="1"/>
</dbReference>
<dbReference type="GO" id="GO:0004672">
    <property type="term" value="F:protein kinase activity"/>
    <property type="evidence" value="ECO:0007669"/>
    <property type="project" value="InterPro"/>
</dbReference>
<dbReference type="InterPro" id="IPR000719">
    <property type="entry name" value="Prot_kinase_dom"/>
</dbReference>
<feature type="repeat" description="ANK" evidence="5">
    <location>
        <begin position="1610"/>
        <end position="1642"/>
    </location>
</feature>
<dbReference type="Pfam" id="PF12796">
    <property type="entry name" value="Ank_2"/>
    <property type="match status" value="4"/>
</dbReference>
<feature type="compositionally biased region" description="Basic and acidic residues" evidence="7">
    <location>
        <begin position="116"/>
        <end position="133"/>
    </location>
</feature>
<evidence type="ECO:0000256" key="4">
    <source>
        <dbReference type="ARBA" id="ARBA00023043"/>
    </source>
</evidence>
<dbReference type="SUPFAM" id="SSF56112">
    <property type="entry name" value="Protein kinase-like (PK-like)"/>
    <property type="match status" value="1"/>
</dbReference>
<keyword evidence="4 5" id="KW-0040">ANK repeat</keyword>
<dbReference type="CDD" id="cd00180">
    <property type="entry name" value="PKc"/>
    <property type="match status" value="1"/>
</dbReference>
<feature type="repeat" description="ANK" evidence="5">
    <location>
        <begin position="1544"/>
        <end position="1576"/>
    </location>
</feature>
<dbReference type="GO" id="GO:0005524">
    <property type="term" value="F:ATP binding"/>
    <property type="evidence" value="ECO:0007669"/>
    <property type="project" value="UniProtKB-UniRule"/>
</dbReference>
<dbReference type="PROSITE" id="PS00108">
    <property type="entry name" value="PROTEIN_KINASE_ST"/>
    <property type="match status" value="1"/>
</dbReference>
<feature type="binding site" evidence="6">
    <location>
        <position position="899"/>
    </location>
    <ligand>
        <name>ATP</name>
        <dbReference type="ChEBI" id="CHEBI:30616"/>
    </ligand>
</feature>
<proteinExistence type="predicted"/>